<gene>
    <name evidence="1" type="ORF">RCOM_2114000</name>
</gene>
<reference evidence="2" key="1">
    <citation type="journal article" date="2010" name="Nat. Biotechnol.">
        <title>Draft genome sequence of the oilseed species Ricinus communis.</title>
        <authorList>
            <person name="Chan A.P."/>
            <person name="Crabtree J."/>
            <person name="Zhao Q."/>
            <person name="Lorenzi H."/>
            <person name="Orvis J."/>
            <person name="Puiu D."/>
            <person name="Melake-Berhan A."/>
            <person name="Jones K.M."/>
            <person name="Redman J."/>
            <person name="Chen G."/>
            <person name="Cahoon E.B."/>
            <person name="Gedil M."/>
            <person name="Stanke M."/>
            <person name="Haas B.J."/>
            <person name="Wortman J.R."/>
            <person name="Fraser-Liggett C.M."/>
            <person name="Ravel J."/>
            <person name="Rabinowicz P.D."/>
        </authorList>
    </citation>
    <scope>NUCLEOTIDE SEQUENCE [LARGE SCALE GENOMIC DNA]</scope>
    <source>
        <strain evidence="2">cv. Hale</strain>
    </source>
</reference>
<evidence type="ECO:0000313" key="1">
    <source>
        <dbReference type="EMBL" id="EEF22158.1"/>
    </source>
</evidence>
<organism evidence="1 2">
    <name type="scientific">Ricinus communis</name>
    <name type="common">Castor bean</name>
    <dbReference type="NCBI Taxonomy" id="3988"/>
    <lineage>
        <taxon>Eukaryota</taxon>
        <taxon>Viridiplantae</taxon>
        <taxon>Streptophyta</taxon>
        <taxon>Embryophyta</taxon>
        <taxon>Tracheophyta</taxon>
        <taxon>Spermatophyta</taxon>
        <taxon>Magnoliopsida</taxon>
        <taxon>eudicotyledons</taxon>
        <taxon>Gunneridae</taxon>
        <taxon>Pentapetalae</taxon>
        <taxon>rosids</taxon>
        <taxon>fabids</taxon>
        <taxon>Malpighiales</taxon>
        <taxon>Euphorbiaceae</taxon>
        <taxon>Acalyphoideae</taxon>
        <taxon>Acalypheae</taxon>
        <taxon>Ricinus</taxon>
    </lineage>
</organism>
<accession>B9TPQ5</accession>
<name>B9TPQ5_RICCO</name>
<dbReference type="Proteomes" id="UP000008311">
    <property type="component" value="Unassembled WGS sequence"/>
</dbReference>
<protein>
    <submittedName>
        <fullName evidence="1">Uncharacterized protein</fullName>
    </submittedName>
</protein>
<proteinExistence type="predicted"/>
<dbReference type="EMBL" id="EQ996492">
    <property type="protein sequence ID" value="EEF22158.1"/>
    <property type="molecule type" value="Genomic_DNA"/>
</dbReference>
<dbReference type="InParanoid" id="B9TPQ5"/>
<sequence length="174" mass="19145">RVRDVDDLPAVVERDEQHRHVGRQRDAVEAALPVRAVAARALRRDGEPEPVGRVHRLREAPDRALRRAAVDGHAAPVAHDRAHRAAEQRILGEPAELQADGPLGQQADEEIPVRRVRVHDGDAVRAGQGFEIEVPADRVQHAQRGALAPGRQRLGAHQVVVHVLSIRRAVCVQL</sequence>
<evidence type="ECO:0000313" key="2">
    <source>
        <dbReference type="Proteomes" id="UP000008311"/>
    </source>
</evidence>
<feature type="non-terminal residue" evidence="1">
    <location>
        <position position="1"/>
    </location>
</feature>
<keyword evidence="2" id="KW-1185">Reference proteome</keyword>
<dbReference type="AlphaFoldDB" id="B9TPQ5"/>